<organism evidence="1 2">
    <name type="scientific">Cyanomargarita calcarea GSE-NOS-MK-12-04C</name>
    <dbReference type="NCBI Taxonomy" id="2839659"/>
    <lineage>
        <taxon>Bacteria</taxon>
        <taxon>Bacillati</taxon>
        <taxon>Cyanobacteriota</taxon>
        <taxon>Cyanophyceae</taxon>
        <taxon>Nostocales</taxon>
        <taxon>Cyanomargaritaceae</taxon>
        <taxon>Cyanomargarita</taxon>
    </lineage>
</organism>
<name>A0A951UTS0_9CYAN</name>
<gene>
    <name evidence="1" type="ORF">KME60_06050</name>
</gene>
<protein>
    <submittedName>
        <fullName evidence="1">DUF2993 domain-containing protein</fullName>
    </submittedName>
</protein>
<dbReference type="InterPro" id="IPR021373">
    <property type="entry name" value="DUF2993"/>
</dbReference>
<dbReference type="EMBL" id="JAHHGZ010000005">
    <property type="protein sequence ID" value="MBW4667005.1"/>
    <property type="molecule type" value="Genomic_DNA"/>
</dbReference>
<reference evidence="1" key="1">
    <citation type="submission" date="2021-05" db="EMBL/GenBank/DDBJ databases">
        <authorList>
            <person name="Pietrasiak N."/>
            <person name="Ward R."/>
            <person name="Stajich J.E."/>
            <person name="Kurbessoian T."/>
        </authorList>
    </citation>
    <scope>NUCLEOTIDE SEQUENCE</scope>
    <source>
        <strain evidence="1">GSE-NOS-MK-12-04C</strain>
    </source>
</reference>
<sequence length="246" mass="27326">MPDEPRLEEQALSKAVEIGLSSQLDEAEKINVDINTDLFKIVQGQVDGVSVTGEGLVMQKDIRVQELELQTDKVDINPLSALFGEIKLNSAVNAAARIVLKEADINRALSSEYVLRKMPKFDLNVDGEIVSFEPQQIEMFLPGDGLVKCNGTVLLHEMGNIRQVSFTALIRPRTQHHPTMLQGFVCTDGDGFSLDLVAAFMKKIKELLHSPYFELEDMALRVREMQVGEGELTLLADAHVRQIPSV</sequence>
<reference evidence="1" key="2">
    <citation type="journal article" date="2022" name="Microbiol. Resour. Announc.">
        <title>Metagenome Sequencing to Explore Phylogenomics of Terrestrial Cyanobacteria.</title>
        <authorList>
            <person name="Ward R.D."/>
            <person name="Stajich J.E."/>
            <person name="Johansen J.R."/>
            <person name="Huntemann M."/>
            <person name="Clum A."/>
            <person name="Foster B."/>
            <person name="Foster B."/>
            <person name="Roux S."/>
            <person name="Palaniappan K."/>
            <person name="Varghese N."/>
            <person name="Mukherjee S."/>
            <person name="Reddy T.B.K."/>
            <person name="Daum C."/>
            <person name="Copeland A."/>
            <person name="Chen I.A."/>
            <person name="Ivanova N.N."/>
            <person name="Kyrpides N.C."/>
            <person name="Shapiro N."/>
            <person name="Eloe-Fadrosh E.A."/>
            <person name="Pietrasiak N."/>
        </authorList>
    </citation>
    <scope>NUCLEOTIDE SEQUENCE</scope>
    <source>
        <strain evidence="1">GSE-NOS-MK-12-04C</strain>
    </source>
</reference>
<proteinExistence type="predicted"/>
<dbReference type="AlphaFoldDB" id="A0A951UTS0"/>
<comment type="caution">
    <text evidence="1">The sequence shown here is derived from an EMBL/GenBank/DDBJ whole genome shotgun (WGS) entry which is preliminary data.</text>
</comment>
<dbReference type="Pfam" id="PF11209">
    <property type="entry name" value="LmeA"/>
    <property type="match status" value="1"/>
</dbReference>
<evidence type="ECO:0000313" key="2">
    <source>
        <dbReference type="Proteomes" id="UP000729701"/>
    </source>
</evidence>
<accession>A0A951UTS0</accession>
<dbReference type="Proteomes" id="UP000729701">
    <property type="component" value="Unassembled WGS sequence"/>
</dbReference>
<evidence type="ECO:0000313" key="1">
    <source>
        <dbReference type="EMBL" id="MBW4667005.1"/>
    </source>
</evidence>